<evidence type="ECO:0000313" key="3">
    <source>
        <dbReference type="Proteomes" id="UP001140979"/>
    </source>
</evidence>
<dbReference type="PIRSF" id="PIRSF028299">
    <property type="entry name" value="UCP028299"/>
    <property type="match status" value="1"/>
</dbReference>
<feature type="signal peptide" evidence="1">
    <location>
        <begin position="1"/>
        <end position="19"/>
    </location>
</feature>
<accession>A0A9X4EV12</accession>
<feature type="chain" id="PRO_5040811198" evidence="1">
    <location>
        <begin position="20"/>
        <end position="115"/>
    </location>
</feature>
<dbReference type="InterPro" id="IPR016879">
    <property type="entry name" value="UCP028299"/>
</dbReference>
<dbReference type="Proteomes" id="UP001140979">
    <property type="component" value="Unassembled WGS sequence"/>
</dbReference>
<protein>
    <submittedName>
        <fullName evidence="2">DUF3316 domain-containing protein</fullName>
    </submittedName>
</protein>
<gene>
    <name evidence="2" type="ORF">L9W94_03630</name>
</gene>
<name>A0A9X4EV12_9VIBR</name>
<dbReference type="EMBL" id="JAKNBA010000004">
    <property type="protein sequence ID" value="MDE1241250.1"/>
    <property type="molecule type" value="Genomic_DNA"/>
</dbReference>
<dbReference type="AlphaFoldDB" id="A0A9X4EV12"/>
<dbReference type="Pfam" id="PF11777">
    <property type="entry name" value="DUF3316"/>
    <property type="match status" value="1"/>
</dbReference>
<evidence type="ECO:0000256" key="1">
    <source>
        <dbReference type="SAM" id="SignalP"/>
    </source>
</evidence>
<keyword evidence="1" id="KW-0732">Signal</keyword>
<sequence>MKKVMILAAALTISTTAFAGIRTSNSETSFKTEAFATQQQAYNAGFDLVEQFQNMSPNQLAHKLPIHETSLKGQSVKVNDMEVHVEQFAKNPGQIQYRAIVDVDYQFQYRENKRS</sequence>
<comment type="caution">
    <text evidence="2">The sequence shown here is derived from an EMBL/GenBank/DDBJ whole genome shotgun (WGS) entry which is preliminary data.</text>
</comment>
<organism evidence="2 3">
    <name type="scientific">Vibrio aestuarianus</name>
    <dbReference type="NCBI Taxonomy" id="28171"/>
    <lineage>
        <taxon>Bacteria</taxon>
        <taxon>Pseudomonadati</taxon>
        <taxon>Pseudomonadota</taxon>
        <taxon>Gammaproteobacteria</taxon>
        <taxon>Vibrionales</taxon>
        <taxon>Vibrionaceae</taxon>
        <taxon>Vibrio</taxon>
    </lineage>
</organism>
<reference evidence="2" key="1">
    <citation type="submission" date="2022-02" db="EMBL/GenBank/DDBJ databases">
        <title>Emergence and expansion in Europe of a Vibrio aestuarianus clonal complex pathogenic for oysters.</title>
        <authorList>
            <person name="Mesnil A."/>
            <person name="Travers M.-A."/>
        </authorList>
    </citation>
    <scope>NUCLEOTIDE SEQUENCE</scope>
    <source>
        <strain evidence="2">19_064_11T1</strain>
    </source>
</reference>
<dbReference type="RefSeq" id="WP_274682661.1">
    <property type="nucleotide sequence ID" value="NZ_JAKNAW010000007.1"/>
</dbReference>
<evidence type="ECO:0000313" key="2">
    <source>
        <dbReference type="EMBL" id="MDE1241250.1"/>
    </source>
</evidence>
<proteinExistence type="predicted"/>